<evidence type="ECO:0000313" key="3">
    <source>
        <dbReference type="Proteomes" id="UP000276991"/>
    </source>
</evidence>
<organism evidence="2 3">
    <name type="scientific">Acanthocheilonema viteae</name>
    <name type="common">Filarial nematode worm</name>
    <name type="synonym">Dipetalonema viteae</name>
    <dbReference type="NCBI Taxonomy" id="6277"/>
    <lineage>
        <taxon>Eukaryota</taxon>
        <taxon>Metazoa</taxon>
        <taxon>Ecdysozoa</taxon>
        <taxon>Nematoda</taxon>
        <taxon>Chromadorea</taxon>
        <taxon>Rhabditida</taxon>
        <taxon>Spirurina</taxon>
        <taxon>Spiruromorpha</taxon>
        <taxon>Filarioidea</taxon>
        <taxon>Onchocercidae</taxon>
        <taxon>Acanthocheilonema</taxon>
    </lineage>
</organism>
<dbReference type="EMBL" id="UPTC01000078">
    <property type="protein sequence ID" value="VBB26193.1"/>
    <property type="molecule type" value="Genomic_DNA"/>
</dbReference>
<accession>A0A498S8Q3</accession>
<reference evidence="2 3" key="1">
    <citation type="submission" date="2018-08" db="EMBL/GenBank/DDBJ databases">
        <authorList>
            <person name="Laetsch R D."/>
            <person name="Stevens L."/>
            <person name="Kumar S."/>
            <person name="Blaxter L. M."/>
        </authorList>
    </citation>
    <scope>NUCLEOTIDE SEQUENCE [LARGE SCALE GENOMIC DNA]</scope>
</reference>
<feature type="region of interest" description="Disordered" evidence="1">
    <location>
        <begin position="1"/>
        <end position="27"/>
    </location>
</feature>
<proteinExistence type="predicted"/>
<dbReference type="Proteomes" id="UP000276991">
    <property type="component" value="Unassembled WGS sequence"/>
</dbReference>
<name>A0A498S8Q3_ACAVI</name>
<evidence type="ECO:0000313" key="2">
    <source>
        <dbReference type="EMBL" id="VBB26193.1"/>
    </source>
</evidence>
<dbReference type="AlphaFoldDB" id="A0A498S8Q3"/>
<sequence length="98" mass="10879">MGSDGKSEIIRFQDQQQRFTGDDDEGTPMAKVMVTEAPLLCHHGRPTVTPGDHHFSYTAADRLVYSPISGIRSIPESQVSIYGTILDERKSPLDPQHL</sequence>
<keyword evidence="3" id="KW-1185">Reference proteome</keyword>
<evidence type="ECO:0000256" key="1">
    <source>
        <dbReference type="SAM" id="MobiDB-lite"/>
    </source>
</evidence>
<gene>
    <name evidence="2" type="ORF">NAV_LOCUS1023</name>
</gene>
<feature type="compositionally biased region" description="Basic and acidic residues" evidence="1">
    <location>
        <begin position="1"/>
        <end position="11"/>
    </location>
</feature>
<protein>
    <submittedName>
        <fullName evidence="2">Uncharacterized protein</fullName>
    </submittedName>
</protein>